<dbReference type="InterPro" id="IPR013860">
    <property type="entry name" value="AreA_GATA"/>
</dbReference>
<dbReference type="GO" id="GO:0000122">
    <property type="term" value="P:negative regulation of transcription by RNA polymerase II"/>
    <property type="evidence" value="ECO:0007669"/>
    <property type="project" value="TreeGrafter"/>
</dbReference>
<keyword evidence="3" id="KW-1185">Reference proteome</keyword>
<dbReference type="InterPro" id="IPR053043">
    <property type="entry name" value="Ras-cAMP_regulatory"/>
</dbReference>
<dbReference type="GO" id="GO:0005737">
    <property type="term" value="C:cytoplasm"/>
    <property type="evidence" value="ECO:0007669"/>
    <property type="project" value="TreeGrafter"/>
</dbReference>
<evidence type="ECO:0000313" key="2">
    <source>
        <dbReference type="EMBL" id="THV06402.1"/>
    </source>
</evidence>
<dbReference type="PANTHER" id="PTHR28014">
    <property type="entry name" value="NEGATIVE REGULATOR OF RAS-CAMP PATHWAY"/>
    <property type="match status" value="1"/>
</dbReference>
<dbReference type="OrthoDB" id="515401at2759"/>
<name>A0A4S8MTQ5_DENBC</name>
<feature type="domain" description="Nitrogen regulatory protein areA GATA-like" evidence="1">
    <location>
        <begin position="29"/>
        <end position="56"/>
    </location>
</feature>
<dbReference type="Pfam" id="PF08550">
    <property type="entry name" value="GATA_AreA"/>
    <property type="match status" value="1"/>
</dbReference>
<organism evidence="2 3">
    <name type="scientific">Dendrothele bispora (strain CBS 962.96)</name>
    <dbReference type="NCBI Taxonomy" id="1314807"/>
    <lineage>
        <taxon>Eukaryota</taxon>
        <taxon>Fungi</taxon>
        <taxon>Dikarya</taxon>
        <taxon>Basidiomycota</taxon>
        <taxon>Agaricomycotina</taxon>
        <taxon>Agaricomycetes</taxon>
        <taxon>Agaricomycetidae</taxon>
        <taxon>Agaricales</taxon>
        <taxon>Agaricales incertae sedis</taxon>
        <taxon>Dendrothele</taxon>
    </lineage>
</organism>
<proteinExistence type="predicted"/>
<protein>
    <recommendedName>
        <fullName evidence="1">Nitrogen regulatory protein areA GATA-like domain-containing protein</fullName>
    </recommendedName>
</protein>
<reference evidence="2 3" key="1">
    <citation type="journal article" date="2019" name="Nat. Ecol. Evol.">
        <title>Megaphylogeny resolves global patterns of mushroom evolution.</title>
        <authorList>
            <person name="Varga T."/>
            <person name="Krizsan K."/>
            <person name="Foldi C."/>
            <person name="Dima B."/>
            <person name="Sanchez-Garcia M."/>
            <person name="Sanchez-Ramirez S."/>
            <person name="Szollosi G.J."/>
            <person name="Szarkandi J.G."/>
            <person name="Papp V."/>
            <person name="Albert L."/>
            <person name="Andreopoulos W."/>
            <person name="Angelini C."/>
            <person name="Antonin V."/>
            <person name="Barry K.W."/>
            <person name="Bougher N.L."/>
            <person name="Buchanan P."/>
            <person name="Buyck B."/>
            <person name="Bense V."/>
            <person name="Catcheside P."/>
            <person name="Chovatia M."/>
            <person name="Cooper J."/>
            <person name="Damon W."/>
            <person name="Desjardin D."/>
            <person name="Finy P."/>
            <person name="Geml J."/>
            <person name="Haridas S."/>
            <person name="Hughes K."/>
            <person name="Justo A."/>
            <person name="Karasinski D."/>
            <person name="Kautmanova I."/>
            <person name="Kiss B."/>
            <person name="Kocsube S."/>
            <person name="Kotiranta H."/>
            <person name="LaButti K.M."/>
            <person name="Lechner B.E."/>
            <person name="Liimatainen K."/>
            <person name="Lipzen A."/>
            <person name="Lukacs Z."/>
            <person name="Mihaltcheva S."/>
            <person name="Morgado L.N."/>
            <person name="Niskanen T."/>
            <person name="Noordeloos M.E."/>
            <person name="Ohm R.A."/>
            <person name="Ortiz-Santana B."/>
            <person name="Ovrebo C."/>
            <person name="Racz N."/>
            <person name="Riley R."/>
            <person name="Savchenko A."/>
            <person name="Shiryaev A."/>
            <person name="Soop K."/>
            <person name="Spirin V."/>
            <person name="Szebenyi C."/>
            <person name="Tomsovsky M."/>
            <person name="Tulloss R.E."/>
            <person name="Uehling J."/>
            <person name="Grigoriev I.V."/>
            <person name="Vagvolgyi C."/>
            <person name="Papp T."/>
            <person name="Martin F.M."/>
            <person name="Miettinen O."/>
            <person name="Hibbett D.S."/>
            <person name="Nagy L.G."/>
        </authorList>
    </citation>
    <scope>NUCLEOTIDE SEQUENCE [LARGE SCALE GENOMIC DNA]</scope>
    <source>
        <strain evidence="2 3">CBS 962.96</strain>
    </source>
</reference>
<evidence type="ECO:0000259" key="1">
    <source>
        <dbReference type="Pfam" id="PF08550"/>
    </source>
</evidence>
<gene>
    <name evidence="2" type="ORF">K435DRAFT_645443</name>
</gene>
<dbReference type="EMBL" id="ML179043">
    <property type="protein sequence ID" value="THV06402.1"/>
    <property type="molecule type" value="Genomic_DNA"/>
</dbReference>
<dbReference type="GO" id="GO:0031930">
    <property type="term" value="P:mitochondria-nucleus signaling pathway"/>
    <property type="evidence" value="ECO:0007669"/>
    <property type="project" value="TreeGrafter"/>
</dbReference>
<accession>A0A4S8MTQ5</accession>
<sequence length="100" mass="11459">MAPNLPAPVLNIAPDALKDLDSSDHLSGLWFAFTKCKTSLNEGQRLENISWRLWYREMASTSSYRPLTPDTPSEMATKATDMPFATRRSEYRWLSKRSFS</sequence>
<dbReference type="AlphaFoldDB" id="A0A4S8MTQ5"/>
<evidence type="ECO:0000313" key="3">
    <source>
        <dbReference type="Proteomes" id="UP000297245"/>
    </source>
</evidence>
<dbReference type="PANTHER" id="PTHR28014:SF1">
    <property type="entry name" value="NEGATIVE REGULATOR OF RAS-CAMP PATHWAY"/>
    <property type="match status" value="1"/>
</dbReference>
<dbReference type="GO" id="GO:0006808">
    <property type="term" value="P:regulation of nitrogen utilization"/>
    <property type="evidence" value="ECO:0007669"/>
    <property type="project" value="TreeGrafter"/>
</dbReference>
<dbReference type="Proteomes" id="UP000297245">
    <property type="component" value="Unassembled WGS sequence"/>
</dbReference>